<gene>
    <name evidence="1" type="ORF">M0R45_020978</name>
</gene>
<dbReference type="AlphaFoldDB" id="A0AAW1X9Y6"/>
<evidence type="ECO:0000313" key="2">
    <source>
        <dbReference type="Proteomes" id="UP001457282"/>
    </source>
</evidence>
<evidence type="ECO:0000313" key="1">
    <source>
        <dbReference type="EMBL" id="KAK9933803.1"/>
    </source>
</evidence>
<reference evidence="1 2" key="1">
    <citation type="journal article" date="2023" name="G3 (Bethesda)">
        <title>A chromosome-length genome assembly and annotation of blackberry (Rubus argutus, cv. 'Hillquist').</title>
        <authorList>
            <person name="Bruna T."/>
            <person name="Aryal R."/>
            <person name="Dudchenko O."/>
            <person name="Sargent D.J."/>
            <person name="Mead D."/>
            <person name="Buti M."/>
            <person name="Cavallini A."/>
            <person name="Hytonen T."/>
            <person name="Andres J."/>
            <person name="Pham M."/>
            <person name="Weisz D."/>
            <person name="Mascagni F."/>
            <person name="Usai G."/>
            <person name="Natali L."/>
            <person name="Bassil N."/>
            <person name="Fernandez G.E."/>
            <person name="Lomsadze A."/>
            <person name="Armour M."/>
            <person name="Olukolu B."/>
            <person name="Poorten T."/>
            <person name="Britton C."/>
            <person name="Davik J."/>
            <person name="Ashrafi H."/>
            <person name="Aiden E.L."/>
            <person name="Borodovsky M."/>
            <person name="Worthington M."/>
        </authorList>
    </citation>
    <scope>NUCLEOTIDE SEQUENCE [LARGE SCALE GENOMIC DNA]</scope>
    <source>
        <strain evidence="1">PI 553951</strain>
    </source>
</reference>
<sequence length="102" mass="11396">MSKPRPICPWSFLDVSEMVPPKSYAATMTMSIIPIASLPLPVIHDGRTTITISKEGYQYGPKNANTCSSGVSIYRPKINLILPLNCVRNMGRDWPWESYTHG</sequence>
<proteinExistence type="predicted"/>
<name>A0AAW1X9Y6_RUBAR</name>
<keyword evidence="2" id="KW-1185">Reference proteome</keyword>
<organism evidence="1 2">
    <name type="scientific">Rubus argutus</name>
    <name type="common">Southern blackberry</name>
    <dbReference type="NCBI Taxonomy" id="59490"/>
    <lineage>
        <taxon>Eukaryota</taxon>
        <taxon>Viridiplantae</taxon>
        <taxon>Streptophyta</taxon>
        <taxon>Embryophyta</taxon>
        <taxon>Tracheophyta</taxon>
        <taxon>Spermatophyta</taxon>
        <taxon>Magnoliopsida</taxon>
        <taxon>eudicotyledons</taxon>
        <taxon>Gunneridae</taxon>
        <taxon>Pentapetalae</taxon>
        <taxon>rosids</taxon>
        <taxon>fabids</taxon>
        <taxon>Rosales</taxon>
        <taxon>Rosaceae</taxon>
        <taxon>Rosoideae</taxon>
        <taxon>Rosoideae incertae sedis</taxon>
        <taxon>Rubus</taxon>
    </lineage>
</organism>
<comment type="caution">
    <text evidence="1">The sequence shown here is derived from an EMBL/GenBank/DDBJ whole genome shotgun (WGS) entry which is preliminary data.</text>
</comment>
<accession>A0AAW1X9Y6</accession>
<dbReference type="EMBL" id="JBEDUW010000004">
    <property type="protein sequence ID" value="KAK9933803.1"/>
    <property type="molecule type" value="Genomic_DNA"/>
</dbReference>
<dbReference type="Proteomes" id="UP001457282">
    <property type="component" value="Unassembled WGS sequence"/>
</dbReference>
<protein>
    <submittedName>
        <fullName evidence="1">Uncharacterized protein</fullName>
    </submittedName>
</protein>